<name>A0A4Q1BS46_TREME</name>
<organism evidence="2 3">
    <name type="scientific">Tremella mesenterica</name>
    <name type="common">Jelly fungus</name>
    <dbReference type="NCBI Taxonomy" id="5217"/>
    <lineage>
        <taxon>Eukaryota</taxon>
        <taxon>Fungi</taxon>
        <taxon>Dikarya</taxon>
        <taxon>Basidiomycota</taxon>
        <taxon>Agaricomycotina</taxon>
        <taxon>Tremellomycetes</taxon>
        <taxon>Tremellales</taxon>
        <taxon>Tremellaceae</taxon>
        <taxon>Tremella</taxon>
    </lineage>
</organism>
<feature type="region of interest" description="Disordered" evidence="1">
    <location>
        <begin position="338"/>
        <end position="371"/>
    </location>
</feature>
<feature type="compositionally biased region" description="Polar residues" evidence="1">
    <location>
        <begin position="275"/>
        <end position="308"/>
    </location>
</feature>
<keyword evidence="3" id="KW-1185">Reference proteome</keyword>
<feature type="region of interest" description="Disordered" evidence="1">
    <location>
        <begin position="1"/>
        <end position="65"/>
    </location>
</feature>
<comment type="caution">
    <text evidence="2">The sequence shown here is derived from an EMBL/GenBank/DDBJ whole genome shotgun (WGS) entry which is preliminary data.</text>
</comment>
<dbReference type="EMBL" id="SDIL01000015">
    <property type="protein sequence ID" value="RXK40752.1"/>
    <property type="molecule type" value="Genomic_DNA"/>
</dbReference>
<evidence type="ECO:0000256" key="1">
    <source>
        <dbReference type="SAM" id="MobiDB-lite"/>
    </source>
</evidence>
<sequence length="371" mass="42351">MPSDRDLQDSYLPRSYTAPPTSSHHRRRSDPQDHHSHHSHHSRHSRHSREIQRSSRPNTTSDPIESIHKFVDDTLPLMVGTVVDETKTTVSHLANDLAEVGDEVVDLVKDVKDGVIDLAADMLDGLFGSKPRTNNKQIEGSRRRKFERESREIKWETERSIEDGERRRKSEERSSKNRRRYRRRDSDGNPVGEWLYDDSDSSDSSTHPLLSLPASRSTGQLSLTWSNPPRSSQRSITYPPREPERSSQRYITYPPRESDSTGKEMIRYEPPFRTPPSTGSSGQQRDNNQNYVQPTQPFPSTLQPTQPTRLSTAAMRYTPNPTNATMSAWEDDQKLSSAAKKYTPDPITLEKRMEDGGTGERLSSAGKKYRP</sequence>
<gene>
    <name evidence="2" type="ORF">M231_02004</name>
</gene>
<proteinExistence type="predicted"/>
<feature type="compositionally biased region" description="Polar residues" evidence="1">
    <location>
        <begin position="214"/>
        <end position="236"/>
    </location>
</feature>
<dbReference type="InParanoid" id="A0A4Q1BS46"/>
<feature type="compositionally biased region" description="Basic and acidic residues" evidence="1">
    <location>
        <begin position="256"/>
        <end position="267"/>
    </location>
</feature>
<reference evidence="2 3" key="1">
    <citation type="submission" date="2016-06" db="EMBL/GenBank/DDBJ databases">
        <title>Evolution of pathogenesis and genome organization in the Tremellales.</title>
        <authorList>
            <person name="Cuomo C."/>
            <person name="Litvintseva A."/>
            <person name="Heitman J."/>
            <person name="Chen Y."/>
            <person name="Sun S."/>
            <person name="Springer D."/>
            <person name="Dromer F."/>
            <person name="Young S."/>
            <person name="Zeng Q."/>
            <person name="Chapman S."/>
            <person name="Gujja S."/>
            <person name="Saif S."/>
            <person name="Birren B."/>
        </authorList>
    </citation>
    <scope>NUCLEOTIDE SEQUENCE [LARGE SCALE GENOMIC DNA]</scope>
    <source>
        <strain evidence="2 3">ATCC 28783</strain>
    </source>
</reference>
<feature type="compositionally biased region" description="Basic and acidic residues" evidence="1">
    <location>
        <begin position="146"/>
        <end position="175"/>
    </location>
</feature>
<evidence type="ECO:0000313" key="2">
    <source>
        <dbReference type="EMBL" id="RXK40752.1"/>
    </source>
</evidence>
<accession>A0A4Q1BS46</accession>
<dbReference type="Proteomes" id="UP000289152">
    <property type="component" value="Unassembled WGS sequence"/>
</dbReference>
<dbReference type="AlphaFoldDB" id="A0A4Q1BS46"/>
<evidence type="ECO:0000313" key="3">
    <source>
        <dbReference type="Proteomes" id="UP000289152"/>
    </source>
</evidence>
<dbReference type="VEuPathDB" id="FungiDB:TREMEDRAFT_59531"/>
<protein>
    <submittedName>
        <fullName evidence="2">Uncharacterized protein</fullName>
    </submittedName>
</protein>
<feature type="compositionally biased region" description="Basic residues" evidence="1">
    <location>
        <begin position="35"/>
        <end position="47"/>
    </location>
</feature>
<feature type="region of interest" description="Disordered" evidence="1">
    <location>
        <begin position="128"/>
        <end position="308"/>
    </location>
</feature>